<organism evidence="8 9">
    <name type="scientific">Clydaea vesicula</name>
    <dbReference type="NCBI Taxonomy" id="447962"/>
    <lineage>
        <taxon>Eukaryota</taxon>
        <taxon>Fungi</taxon>
        <taxon>Fungi incertae sedis</taxon>
        <taxon>Chytridiomycota</taxon>
        <taxon>Chytridiomycota incertae sedis</taxon>
        <taxon>Chytridiomycetes</taxon>
        <taxon>Lobulomycetales</taxon>
        <taxon>Lobulomycetaceae</taxon>
        <taxon>Clydaea</taxon>
    </lineage>
</organism>
<feature type="compositionally biased region" description="Low complexity" evidence="6">
    <location>
        <begin position="171"/>
        <end position="180"/>
    </location>
</feature>
<dbReference type="AlphaFoldDB" id="A0AAD5XWE0"/>
<evidence type="ECO:0000256" key="5">
    <source>
        <dbReference type="ARBA" id="ARBA00038052"/>
    </source>
</evidence>
<feature type="domain" description="ADF-H" evidence="7">
    <location>
        <begin position="1"/>
        <end position="134"/>
    </location>
</feature>
<keyword evidence="2" id="KW-0963">Cytoplasm</keyword>
<evidence type="ECO:0000259" key="7">
    <source>
        <dbReference type="PROSITE" id="PS51263"/>
    </source>
</evidence>
<dbReference type="InterPro" id="IPR029006">
    <property type="entry name" value="ADF-H/Gelsolin-like_dom_sf"/>
</dbReference>
<name>A0AAD5XWE0_9FUNG</name>
<dbReference type="FunFam" id="3.40.20.10:FF:000018">
    <property type="entry name" value="Coactosin-like 1"/>
    <property type="match status" value="2"/>
</dbReference>
<dbReference type="CDD" id="cd11282">
    <property type="entry name" value="ADF_coactosin_like"/>
    <property type="match status" value="2"/>
</dbReference>
<dbReference type="EMBL" id="JADGJW010001184">
    <property type="protein sequence ID" value="KAJ3205705.1"/>
    <property type="molecule type" value="Genomic_DNA"/>
</dbReference>
<dbReference type="GO" id="GO:0030427">
    <property type="term" value="C:site of polarized growth"/>
    <property type="evidence" value="ECO:0007669"/>
    <property type="project" value="TreeGrafter"/>
</dbReference>
<evidence type="ECO:0000256" key="3">
    <source>
        <dbReference type="ARBA" id="ARBA00023203"/>
    </source>
</evidence>
<gene>
    <name evidence="8" type="ORF">HK099_000730</name>
</gene>
<dbReference type="Pfam" id="PF00241">
    <property type="entry name" value="Cofilin_ADF"/>
    <property type="match status" value="2"/>
</dbReference>
<keyword evidence="4" id="KW-0206">Cytoskeleton</keyword>
<comment type="caution">
    <text evidence="8">The sequence shown here is derived from an EMBL/GenBank/DDBJ whole genome shotgun (WGS) entry which is preliminary data.</text>
</comment>
<feature type="region of interest" description="Disordered" evidence="6">
    <location>
        <begin position="154"/>
        <end position="191"/>
    </location>
</feature>
<feature type="compositionally biased region" description="Basic and acidic residues" evidence="6">
    <location>
        <begin position="154"/>
        <end position="170"/>
    </location>
</feature>
<evidence type="ECO:0000256" key="1">
    <source>
        <dbReference type="ARBA" id="ARBA00004245"/>
    </source>
</evidence>
<evidence type="ECO:0000256" key="4">
    <source>
        <dbReference type="ARBA" id="ARBA00023212"/>
    </source>
</evidence>
<proteinExistence type="inferred from homology"/>
<keyword evidence="3" id="KW-0009">Actin-binding</keyword>
<dbReference type="Proteomes" id="UP001211065">
    <property type="component" value="Unassembled WGS sequence"/>
</dbReference>
<accession>A0AAD5XWE0</accession>
<evidence type="ECO:0000256" key="2">
    <source>
        <dbReference type="ARBA" id="ARBA00022490"/>
    </source>
</evidence>
<dbReference type="SUPFAM" id="SSF55753">
    <property type="entry name" value="Actin depolymerizing proteins"/>
    <property type="match status" value="2"/>
</dbReference>
<evidence type="ECO:0000313" key="9">
    <source>
        <dbReference type="Proteomes" id="UP001211065"/>
    </source>
</evidence>
<dbReference type="PROSITE" id="PS51263">
    <property type="entry name" value="ADF_H"/>
    <property type="match status" value="2"/>
</dbReference>
<comment type="subcellular location">
    <subcellularLocation>
        <location evidence="1">Cytoplasm</location>
        <location evidence="1">Cytoskeleton</location>
    </subcellularLocation>
</comment>
<protein>
    <recommendedName>
        <fullName evidence="7">ADF-H domain-containing protein</fullName>
    </recommendedName>
</protein>
<dbReference type="GO" id="GO:0005884">
    <property type="term" value="C:actin filament"/>
    <property type="evidence" value="ECO:0007669"/>
    <property type="project" value="TreeGrafter"/>
</dbReference>
<dbReference type="PANTHER" id="PTHR10829:SF25">
    <property type="entry name" value="DREBRIN-LIKE PROTEIN"/>
    <property type="match status" value="1"/>
</dbReference>
<dbReference type="InterPro" id="IPR002108">
    <property type="entry name" value="ADF-H"/>
</dbReference>
<dbReference type="GO" id="GO:0030864">
    <property type="term" value="C:cortical actin cytoskeleton"/>
    <property type="evidence" value="ECO:0007669"/>
    <property type="project" value="TreeGrafter"/>
</dbReference>
<sequence length="345" mass="39151">MVNLVDKEKLLDSIKQVRDDHSNVNWVVLGHQDDSPENLHLVGLGSNGLEEMKNSFSDEKVQYGLLRVTTKVDLSETVKFVYIYNLGSNVKFMLKGRIGVVKGEIQKYFQPWHVAFEIETSSEISEQDIERKVKEAAGTFDNVKNTDYIIGRQERGYTTHSQNKEKEKNSKSTFETKTNTIPNSTVNKNPQVSKQATGVKFGDSLIQCIQEVRDDKSDTIWMVGSYENDDIKNPVVLVGSGKGGYKEFSEFFKPESLSYVFLRVIDKVDGNATRKFVLVNWVGENVSMMKKAKVSTNKGEVNEKFSPFHVDFTISEKKEINDDIILAKVQAYSGSKSFVKEKSYF</sequence>
<dbReference type="GO" id="GO:0051015">
    <property type="term" value="F:actin filament binding"/>
    <property type="evidence" value="ECO:0007669"/>
    <property type="project" value="TreeGrafter"/>
</dbReference>
<keyword evidence="9" id="KW-1185">Reference proteome</keyword>
<feature type="domain" description="ADF-H" evidence="7">
    <location>
        <begin position="196"/>
        <end position="330"/>
    </location>
</feature>
<reference evidence="8" key="1">
    <citation type="submission" date="2020-05" db="EMBL/GenBank/DDBJ databases">
        <title>Phylogenomic resolution of chytrid fungi.</title>
        <authorList>
            <person name="Stajich J.E."/>
            <person name="Amses K."/>
            <person name="Simmons R."/>
            <person name="Seto K."/>
            <person name="Myers J."/>
            <person name="Bonds A."/>
            <person name="Quandt C.A."/>
            <person name="Barry K."/>
            <person name="Liu P."/>
            <person name="Grigoriev I."/>
            <person name="Longcore J.E."/>
            <person name="James T.Y."/>
        </authorList>
    </citation>
    <scope>NUCLEOTIDE SEQUENCE</scope>
    <source>
        <strain evidence="8">JEL0476</strain>
    </source>
</reference>
<feature type="compositionally biased region" description="Polar residues" evidence="6">
    <location>
        <begin position="181"/>
        <end position="191"/>
    </location>
</feature>
<comment type="similarity">
    <text evidence="5">Belongs to the actin-binding proteins ADF family. Coactosin subfamily.</text>
</comment>
<evidence type="ECO:0000313" key="8">
    <source>
        <dbReference type="EMBL" id="KAJ3205705.1"/>
    </source>
</evidence>
<dbReference type="SMART" id="SM00102">
    <property type="entry name" value="ADF"/>
    <property type="match status" value="2"/>
</dbReference>
<evidence type="ECO:0000256" key="6">
    <source>
        <dbReference type="SAM" id="MobiDB-lite"/>
    </source>
</evidence>
<dbReference type="GO" id="GO:0030833">
    <property type="term" value="P:regulation of actin filament polymerization"/>
    <property type="evidence" value="ECO:0007669"/>
    <property type="project" value="TreeGrafter"/>
</dbReference>
<dbReference type="Gene3D" id="3.40.20.10">
    <property type="entry name" value="Severin"/>
    <property type="match status" value="2"/>
</dbReference>
<dbReference type="PANTHER" id="PTHR10829">
    <property type="entry name" value="CORTACTIN AND DREBRIN"/>
    <property type="match status" value="1"/>
</dbReference>